<protein>
    <submittedName>
        <fullName evidence="1">Uncharacterized protein</fullName>
    </submittedName>
</protein>
<dbReference type="Proteomes" id="UP000663193">
    <property type="component" value="Chromosome 2"/>
</dbReference>
<dbReference type="VEuPathDB" id="FungiDB:JI435_021970"/>
<gene>
    <name evidence="1" type="ORF">JI435_021970</name>
</gene>
<evidence type="ECO:0000313" key="1">
    <source>
        <dbReference type="EMBL" id="QRC92028.1"/>
    </source>
</evidence>
<dbReference type="AlphaFoldDB" id="A0A7U2EU44"/>
<reference evidence="2" key="1">
    <citation type="journal article" date="2021" name="BMC Genomics">
        <title>Chromosome-level genome assembly and manually-curated proteome of model necrotroph Parastagonospora nodorum Sn15 reveals a genome-wide trove of candidate effector homologs, and redundancy of virulence-related functions within an accessory chromosome.</title>
        <authorList>
            <person name="Bertazzoni S."/>
            <person name="Jones D.A.B."/>
            <person name="Phan H.T."/>
            <person name="Tan K.-C."/>
            <person name="Hane J.K."/>
        </authorList>
    </citation>
    <scope>NUCLEOTIDE SEQUENCE [LARGE SCALE GENOMIC DNA]</scope>
    <source>
        <strain evidence="2">SN15 / ATCC MYA-4574 / FGSC 10173)</strain>
    </source>
</reference>
<accession>A0A7U2EU44</accession>
<dbReference type="EMBL" id="CP069024">
    <property type="protein sequence ID" value="QRC92028.1"/>
    <property type="molecule type" value="Genomic_DNA"/>
</dbReference>
<sequence>MHPITRSYESAKNVMISCTLDVAGQRMVCDQSSWILSSKCCEVSVVEQWCDNAQKIFHKWYVSPTCALCRLLKARAVLVKVCSRQSTACMRQAKTATISSNTTNLMWFHRL</sequence>
<proteinExistence type="predicted"/>
<evidence type="ECO:0000313" key="2">
    <source>
        <dbReference type="Proteomes" id="UP000663193"/>
    </source>
</evidence>
<name>A0A7U2EU44_PHANO</name>
<organism evidence="1 2">
    <name type="scientific">Phaeosphaeria nodorum (strain SN15 / ATCC MYA-4574 / FGSC 10173)</name>
    <name type="common">Glume blotch fungus</name>
    <name type="synonym">Parastagonospora nodorum</name>
    <dbReference type="NCBI Taxonomy" id="321614"/>
    <lineage>
        <taxon>Eukaryota</taxon>
        <taxon>Fungi</taxon>
        <taxon>Dikarya</taxon>
        <taxon>Ascomycota</taxon>
        <taxon>Pezizomycotina</taxon>
        <taxon>Dothideomycetes</taxon>
        <taxon>Pleosporomycetidae</taxon>
        <taxon>Pleosporales</taxon>
        <taxon>Pleosporineae</taxon>
        <taxon>Phaeosphaeriaceae</taxon>
        <taxon>Parastagonospora</taxon>
    </lineage>
</organism>
<keyword evidence="2" id="KW-1185">Reference proteome</keyword>